<keyword evidence="1" id="KW-0732">Signal</keyword>
<proteinExistence type="predicted"/>
<feature type="signal peptide" evidence="1">
    <location>
        <begin position="1"/>
        <end position="18"/>
    </location>
</feature>
<sequence>MLSLVFALANLFSPASHAAAPSPDLSFRVTSGGNDNFFYRDNITSAQVLLTSPNNSRDGPRRFIAALPAGNSGAITYFIPSNDSMDALSVNVINDTLTSTTDDFNNSGIQVDLTFSGNATLGVTIIGSIRAVRDYTEGGQSMNKIFNYTLESYNETSVRLHRRYINATQNNPDVYRGVDLYLSIPPESNARLSVIVNTTEDGAPNIDVLVPPSSSEAVRVRILTNETSLVGLAPQDLFLREFQATKPSVQTALHGLLDGSDPVAQQVSFLTYTDKFTAGGWRFLTYFGRDSLITLRLLMPIMTSESIEAALGAVIERTNTTGALCHEETIGDYASFVNINSNRPELGNTPFYDYKMIDTDLLLLPVLSHYFEDLPQGRGRAQQFLSRNATLQNGTYSSILNRISKYNFDRALPFYEAQTYSNLLAFRPGEPVENWRDSNEGTGYGPIPFDVNAVLVPASLRATAALIDAGLLETLSIPAGQVAQVWEEKAPKLFEVIVDESEAEARLQNFVDAPNVELGRGILNGTSGGNVSFYALALREDGSPVEVMNSDVSFALMYGTNVSRTLLQNTIQALASYPRGLLTDVGMVVANPAYDSDTTNIEVLDRTAYHGTVIWSFQQGLMAGGLARQLSFCSGERRDAAVDTNATPTTIPAWCSDAEFLQNLQEAERRLWDSIKGAPQNLYSEVWSYDYDNETNQFSVADLASLSGGTESDAIQLWSYGFLGLLDPFRSDSS</sequence>
<reference evidence="2 3" key="1">
    <citation type="journal article" date="2014" name="BMC Genomics">
        <title>Genome and secretome analysis of the hemibiotrophic fungal pathogen, Moniliophthora roreri, which causes frosty pod rot disease of cacao: mechanisms of the biotrophic and necrotrophic phases.</title>
        <authorList>
            <person name="Meinhardt L.W."/>
            <person name="Costa G.G.L."/>
            <person name="Thomazella D.P.T."/>
            <person name="Teixeira P.J.P.L."/>
            <person name="Carazzolle M.F."/>
            <person name="Schuster S.C."/>
            <person name="Carlson J.E."/>
            <person name="Guiltinan M.J."/>
            <person name="Mieczkowski P."/>
            <person name="Farmer A."/>
            <person name="Ramaraj T."/>
            <person name="Crozier J."/>
            <person name="Davis R.E."/>
            <person name="Shao J."/>
            <person name="Melnick R.L."/>
            <person name="Pereira G.A.G."/>
            <person name="Bailey B.A."/>
        </authorList>
    </citation>
    <scope>NUCLEOTIDE SEQUENCE [LARGE SCALE GENOMIC DNA]</scope>
    <source>
        <strain evidence="2 3">MCA 2997</strain>
    </source>
</reference>
<accession>V2XWL3</accession>
<evidence type="ECO:0000256" key="1">
    <source>
        <dbReference type="SAM" id="SignalP"/>
    </source>
</evidence>
<dbReference type="SUPFAM" id="SSF48208">
    <property type="entry name" value="Six-hairpin glycosidases"/>
    <property type="match status" value="1"/>
</dbReference>
<protein>
    <submittedName>
        <fullName evidence="2">Lipoprotein</fullName>
    </submittedName>
</protein>
<feature type="chain" id="PRO_5004714220" evidence="1">
    <location>
        <begin position="19"/>
        <end position="734"/>
    </location>
</feature>
<evidence type="ECO:0000313" key="2">
    <source>
        <dbReference type="EMBL" id="ESK97251.1"/>
    </source>
</evidence>
<dbReference type="KEGG" id="mrr:Moror_17907"/>
<evidence type="ECO:0000313" key="3">
    <source>
        <dbReference type="Proteomes" id="UP000017559"/>
    </source>
</evidence>
<organism evidence="2 3">
    <name type="scientific">Moniliophthora roreri (strain MCA 2997)</name>
    <name type="common">Cocoa frosty pod rot fungus</name>
    <name type="synonym">Crinipellis roreri</name>
    <dbReference type="NCBI Taxonomy" id="1381753"/>
    <lineage>
        <taxon>Eukaryota</taxon>
        <taxon>Fungi</taxon>
        <taxon>Dikarya</taxon>
        <taxon>Basidiomycota</taxon>
        <taxon>Agaricomycotina</taxon>
        <taxon>Agaricomycetes</taxon>
        <taxon>Agaricomycetidae</taxon>
        <taxon>Agaricales</taxon>
        <taxon>Marasmiineae</taxon>
        <taxon>Marasmiaceae</taxon>
        <taxon>Moniliophthora</taxon>
    </lineage>
</organism>
<comment type="caution">
    <text evidence="2">The sequence shown here is derived from an EMBL/GenBank/DDBJ whole genome shotgun (WGS) entry which is preliminary data.</text>
</comment>
<dbReference type="AlphaFoldDB" id="V2XWL3"/>
<dbReference type="EMBL" id="AWSO01000030">
    <property type="protein sequence ID" value="ESK97251.1"/>
    <property type="molecule type" value="Genomic_DNA"/>
</dbReference>
<dbReference type="Proteomes" id="UP000017559">
    <property type="component" value="Unassembled WGS sequence"/>
</dbReference>
<keyword evidence="2" id="KW-0449">Lipoprotein</keyword>
<dbReference type="OrthoDB" id="2591256at2759"/>
<dbReference type="GO" id="GO:0005975">
    <property type="term" value="P:carbohydrate metabolic process"/>
    <property type="evidence" value="ECO:0007669"/>
    <property type="project" value="InterPro"/>
</dbReference>
<dbReference type="HOGENOM" id="CLU_012888_0_0_1"/>
<dbReference type="InterPro" id="IPR008928">
    <property type="entry name" value="6-hairpin_glycosidase_sf"/>
</dbReference>
<name>V2XWL3_MONRO</name>
<keyword evidence="3" id="KW-1185">Reference proteome</keyword>
<gene>
    <name evidence="2" type="ORF">Moror_17907</name>
</gene>